<dbReference type="EMBL" id="JAMZIH010000225">
    <property type="protein sequence ID" value="KAJ1679699.1"/>
    <property type="molecule type" value="Genomic_DNA"/>
</dbReference>
<gene>
    <name evidence="1" type="ORF">EV182_001512</name>
</gene>
<comment type="caution">
    <text evidence="1">The sequence shown here is derived from an EMBL/GenBank/DDBJ whole genome shotgun (WGS) entry which is preliminary data.</text>
</comment>
<evidence type="ECO:0000313" key="2">
    <source>
        <dbReference type="Proteomes" id="UP001145114"/>
    </source>
</evidence>
<accession>A0ACC1HZ42</accession>
<reference evidence="1" key="1">
    <citation type="submission" date="2022-06" db="EMBL/GenBank/DDBJ databases">
        <title>Phylogenomic reconstructions and comparative analyses of Kickxellomycotina fungi.</title>
        <authorList>
            <person name="Reynolds N.K."/>
            <person name="Stajich J.E."/>
            <person name="Barry K."/>
            <person name="Grigoriev I.V."/>
            <person name="Crous P."/>
            <person name="Smith M.E."/>
        </authorList>
    </citation>
    <scope>NUCLEOTIDE SEQUENCE</scope>
    <source>
        <strain evidence="1">RSA 2271</strain>
    </source>
</reference>
<organism evidence="1 2">
    <name type="scientific">Spiromyces aspiralis</name>
    <dbReference type="NCBI Taxonomy" id="68401"/>
    <lineage>
        <taxon>Eukaryota</taxon>
        <taxon>Fungi</taxon>
        <taxon>Fungi incertae sedis</taxon>
        <taxon>Zoopagomycota</taxon>
        <taxon>Kickxellomycotina</taxon>
        <taxon>Kickxellomycetes</taxon>
        <taxon>Kickxellales</taxon>
        <taxon>Kickxellaceae</taxon>
        <taxon>Spiromyces</taxon>
    </lineage>
</organism>
<sequence length="513" mass="57760">MKFQQQLALKAIPSLSKYYLDYKLLKSTLYDTQSQIEGLEDKSQAPALIEANFKNRLFAELDKVNGFYTSRYDGYRKTYEDLKGRKKCKKLLNDIEILSDFGNVNFTACHKIVKKATKVLEKDMRSELLPKIEACAFTKSELRDKFMNEVFMLWHDNTLAVQDTLWSHRPSCRRVESIEDEVTSDIKTYSNLNLDSFFPGDVSRFWVVLAENALGLSLKVPVMVAKGAFPGPIVGITAALHGNEINGIPIIHRLFKDLDPNQLHGTVVAVPVANVPGFLTSQRGYNDGTDLNRVMPGKPNGTSPQVYAYNLMDRIVKHFEYLIDLHTASRGRINSLYVRANMLDSRTRRMAKLQNPQIIVHNTSPDGSLRGAAMERNIPAITLEIGDPSRFQKHFVDNALLGVTNILSHLHMIPAEAELPEYDPVVCTHSYWIFSRSGGILTVLPDVNTWVRKGEPIAHIHSVFGDLIETYYAPDDGVIVGKHVDPVCQSGNRILHLGIVEGQYLQHTDDGHL</sequence>
<proteinExistence type="predicted"/>
<evidence type="ECO:0000313" key="1">
    <source>
        <dbReference type="EMBL" id="KAJ1679699.1"/>
    </source>
</evidence>
<protein>
    <submittedName>
        <fullName evidence="1">Uncharacterized protein</fullName>
    </submittedName>
</protein>
<name>A0ACC1HZ42_9FUNG</name>
<keyword evidence="2" id="KW-1185">Reference proteome</keyword>
<dbReference type="Proteomes" id="UP001145114">
    <property type="component" value="Unassembled WGS sequence"/>
</dbReference>